<dbReference type="GO" id="GO:0003746">
    <property type="term" value="F:translation elongation factor activity"/>
    <property type="evidence" value="ECO:0007669"/>
    <property type="project" value="UniProtKB-KW"/>
</dbReference>
<dbReference type="PRINTS" id="PR00315">
    <property type="entry name" value="ELONGATNFCT"/>
</dbReference>
<keyword evidence="7" id="KW-1185">Reference proteome</keyword>
<sequence length="529" mass="60448">MSYDYDDEFDDLDDFDFVQAAKDKKAKQQKVEQSVKERSTPNTKKPEPVNPDAKSTIIPQQVKLSTSSSQKYLGDLLEQFNSRQLDDKSAIQNLSNQIQVITMGNVDAGKSTIFGHLYHLMNKQSHELEKITKLASELNRDSFKWAFFLDTNQSERERGVTIAVNTYELKIENKTFIMQDCPGHQDFSDSICSSVIQPNVGVLVIEAHQFDRLIEQVREQLNLLLIFDIQHLLVVVNKMDLVDFKKKIYKEICEQIKKMLTNMQIFKVQCAVQFIPCAGVQEIDNNLIEYTTKMQYAETTLKQALMTTKPKALQINQCDPVLLIQDMTVSDGKITSTCYVLEGHLYLDDVIYISPNNLVFSVNQIYDLNKNELKEAVQSQVVILQLQIYQKNVPKLQTAFPSDLCLKVRPGSLFRLLGSFLSNQAVKQKQTKRIRAKLFISDHQGICAGEEFDSFVGLRRVEIRVNRIDAILEGEKFIVRGQFCGYGQVCVCDLILNEDVFVQKEGVLRRIIIRRGVQVAGVGFVEAWQ</sequence>
<evidence type="ECO:0000256" key="2">
    <source>
        <dbReference type="ARBA" id="ARBA00023134"/>
    </source>
</evidence>
<reference evidence="6 7" key="2">
    <citation type="submission" date="2024-07" db="EMBL/GenBank/DDBJ databases">
        <authorList>
            <person name="Akdeniz Z."/>
        </authorList>
    </citation>
    <scope>NUCLEOTIDE SEQUENCE [LARGE SCALE GENOMIC DNA]</scope>
</reference>
<feature type="compositionally biased region" description="Basic and acidic residues" evidence="3">
    <location>
        <begin position="29"/>
        <end position="47"/>
    </location>
</feature>
<proteinExistence type="predicted"/>
<evidence type="ECO:0000313" key="6">
    <source>
        <dbReference type="EMBL" id="CAL6019617.1"/>
    </source>
</evidence>
<dbReference type="Gene3D" id="3.40.50.300">
    <property type="entry name" value="P-loop containing nucleotide triphosphate hydrolases"/>
    <property type="match status" value="1"/>
</dbReference>
<evidence type="ECO:0000313" key="7">
    <source>
        <dbReference type="Proteomes" id="UP001642409"/>
    </source>
</evidence>
<feature type="region of interest" description="Disordered" evidence="3">
    <location>
        <begin position="23"/>
        <end position="54"/>
    </location>
</feature>
<dbReference type="InterPro" id="IPR031157">
    <property type="entry name" value="G_TR_CS"/>
</dbReference>
<dbReference type="PROSITE" id="PS51722">
    <property type="entry name" value="G_TR_2"/>
    <property type="match status" value="1"/>
</dbReference>
<dbReference type="GO" id="GO:0005525">
    <property type="term" value="F:GTP binding"/>
    <property type="evidence" value="ECO:0007669"/>
    <property type="project" value="UniProtKB-KW"/>
</dbReference>
<dbReference type="PANTHER" id="PTHR23115">
    <property type="entry name" value="TRANSLATION FACTOR"/>
    <property type="match status" value="1"/>
</dbReference>
<dbReference type="SUPFAM" id="SSF50447">
    <property type="entry name" value="Translation proteins"/>
    <property type="match status" value="1"/>
</dbReference>
<evidence type="ECO:0000256" key="1">
    <source>
        <dbReference type="ARBA" id="ARBA00022741"/>
    </source>
</evidence>
<dbReference type="GO" id="GO:0003924">
    <property type="term" value="F:GTPase activity"/>
    <property type="evidence" value="ECO:0007669"/>
    <property type="project" value="InterPro"/>
</dbReference>
<keyword evidence="2" id="KW-0342">GTP-binding</keyword>
<gene>
    <name evidence="6" type="ORF">HINF_LOCUS27036</name>
    <name evidence="5" type="ORF">HINF_LOCUS31782</name>
</gene>
<dbReference type="Pfam" id="PF00009">
    <property type="entry name" value="GTP_EFTU"/>
    <property type="match status" value="1"/>
</dbReference>
<dbReference type="AlphaFoldDB" id="A0AA86PU12"/>
<protein>
    <submittedName>
        <fullName evidence="5">Elongation factor Tu GTP binding domain-containing protein</fullName>
    </submittedName>
    <submittedName>
        <fullName evidence="6">Elongation_factor Tu GTP binding domain-containing protein</fullName>
    </submittedName>
</protein>
<dbReference type="PROSITE" id="PS00301">
    <property type="entry name" value="G_TR_1"/>
    <property type="match status" value="1"/>
</dbReference>
<feature type="domain" description="Tr-type G" evidence="4">
    <location>
        <begin position="95"/>
        <end position="377"/>
    </location>
</feature>
<dbReference type="EMBL" id="CATOUU010000721">
    <property type="protein sequence ID" value="CAI9944137.1"/>
    <property type="molecule type" value="Genomic_DNA"/>
</dbReference>
<comment type="caution">
    <text evidence="5">The sequence shown here is derived from an EMBL/GenBank/DDBJ whole genome shotgun (WGS) entry which is preliminary data.</text>
</comment>
<keyword evidence="1" id="KW-0547">Nucleotide-binding</keyword>
<accession>A0AA86PU12</accession>
<dbReference type="InterPro" id="IPR050100">
    <property type="entry name" value="TRAFAC_GTPase_members"/>
</dbReference>
<dbReference type="InterPro" id="IPR000795">
    <property type="entry name" value="T_Tr_GTP-bd_dom"/>
</dbReference>
<keyword evidence="5" id="KW-0251">Elongation factor</keyword>
<dbReference type="InterPro" id="IPR027417">
    <property type="entry name" value="P-loop_NTPase"/>
</dbReference>
<evidence type="ECO:0000256" key="3">
    <source>
        <dbReference type="SAM" id="MobiDB-lite"/>
    </source>
</evidence>
<evidence type="ECO:0000259" key="4">
    <source>
        <dbReference type="PROSITE" id="PS51722"/>
    </source>
</evidence>
<keyword evidence="5" id="KW-0648">Protein biosynthesis</keyword>
<dbReference type="EMBL" id="CAXDID020000083">
    <property type="protein sequence ID" value="CAL6019617.1"/>
    <property type="molecule type" value="Genomic_DNA"/>
</dbReference>
<organism evidence="5">
    <name type="scientific">Hexamita inflata</name>
    <dbReference type="NCBI Taxonomy" id="28002"/>
    <lineage>
        <taxon>Eukaryota</taxon>
        <taxon>Metamonada</taxon>
        <taxon>Diplomonadida</taxon>
        <taxon>Hexamitidae</taxon>
        <taxon>Hexamitinae</taxon>
        <taxon>Hexamita</taxon>
    </lineage>
</organism>
<evidence type="ECO:0000313" key="5">
    <source>
        <dbReference type="EMBL" id="CAI9944137.1"/>
    </source>
</evidence>
<dbReference type="SUPFAM" id="SSF52540">
    <property type="entry name" value="P-loop containing nucleoside triphosphate hydrolases"/>
    <property type="match status" value="1"/>
</dbReference>
<dbReference type="InterPro" id="IPR009000">
    <property type="entry name" value="Transl_B-barrel_sf"/>
</dbReference>
<dbReference type="Proteomes" id="UP001642409">
    <property type="component" value="Unassembled WGS sequence"/>
</dbReference>
<name>A0AA86PU12_9EUKA</name>
<reference evidence="5" key="1">
    <citation type="submission" date="2023-06" db="EMBL/GenBank/DDBJ databases">
        <authorList>
            <person name="Kurt Z."/>
        </authorList>
    </citation>
    <scope>NUCLEOTIDE SEQUENCE</scope>
</reference>